<protein>
    <submittedName>
        <fullName evidence="3">O-acetyl-ADP-ribose deacetylase (Regulator of RNase III), contains Macro domain</fullName>
    </submittedName>
</protein>
<dbReference type="RefSeq" id="WP_015908087.1">
    <property type="nucleotide sequence ID" value="NZ_FUZJ01000001.1"/>
</dbReference>
<dbReference type="SMART" id="SM00506">
    <property type="entry name" value="A1pp"/>
    <property type="match status" value="1"/>
</dbReference>
<dbReference type="InterPro" id="IPR043472">
    <property type="entry name" value="Macro_dom-like"/>
</dbReference>
<feature type="domain" description="Macro" evidence="2">
    <location>
        <begin position="1"/>
        <end position="171"/>
    </location>
</feature>
<dbReference type="PANTHER" id="PTHR12521">
    <property type="entry name" value="PROTEIN C6ORF130"/>
    <property type="match status" value="1"/>
</dbReference>
<dbReference type="EMBL" id="FXXC01000001">
    <property type="protein sequence ID" value="SMR93183.1"/>
    <property type="molecule type" value="Genomic_DNA"/>
</dbReference>
<dbReference type="Pfam" id="PF01661">
    <property type="entry name" value="Macro"/>
    <property type="match status" value="1"/>
</dbReference>
<comment type="catalytic activity">
    <reaction evidence="1">
        <text>an N-(ADP-alpha-D-ribosyl)-thymidine in DNA + H2O = a thymidine in DNA + ADP-D-ribose</text>
        <dbReference type="Rhea" id="RHEA:71655"/>
        <dbReference type="Rhea" id="RHEA-COMP:13556"/>
        <dbReference type="Rhea" id="RHEA-COMP:18051"/>
        <dbReference type="ChEBI" id="CHEBI:15377"/>
        <dbReference type="ChEBI" id="CHEBI:57967"/>
        <dbReference type="ChEBI" id="CHEBI:137386"/>
        <dbReference type="ChEBI" id="CHEBI:191199"/>
    </reaction>
    <physiologicalReaction direction="left-to-right" evidence="1">
        <dbReference type="Rhea" id="RHEA:71656"/>
    </physiologicalReaction>
</comment>
<evidence type="ECO:0000313" key="3">
    <source>
        <dbReference type="EMBL" id="SMR93183.1"/>
    </source>
</evidence>
<accession>A0ABY1S8J5</accession>
<dbReference type="InterPro" id="IPR002589">
    <property type="entry name" value="Macro_dom"/>
</dbReference>
<evidence type="ECO:0000313" key="4">
    <source>
        <dbReference type="Proteomes" id="UP000196803"/>
    </source>
</evidence>
<proteinExistence type="predicted"/>
<sequence>MSLKSIERIENIILFPGTVFNANADAIVNTVNCMGVMGAGIALEFKLRYPEMYEDYVVRCKNNRVKIGEPYLYIAKDGTKIVNFPTKYHWRYPSKIEWIKMGLEYFVQHYEEWKIKSIAFPKLGTNAGRLPWSQVKAVMVEYLKKVDIPVYICLDELEEAEGIEREMLRILNEEGDRFLAEIKLRRDLRDAILKQMPIKRLKFLQSEKKISNKTYEKLFIELYNRVKKSQSNHYENLSFFDR</sequence>
<dbReference type="Gene3D" id="3.40.220.10">
    <property type="entry name" value="Leucine Aminopeptidase, subunit E, domain 1"/>
    <property type="match status" value="1"/>
</dbReference>
<gene>
    <name evidence="3" type="ORF">SAMN05216240_1423</name>
</gene>
<dbReference type="InterPro" id="IPR050892">
    <property type="entry name" value="ADP-ribose_metab_enzymes"/>
</dbReference>
<dbReference type="SUPFAM" id="SSF52949">
    <property type="entry name" value="Macro domain-like"/>
    <property type="match status" value="1"/>
</dbReference>
<keyword evidence="4" id="KW-1185">Reference proteome</keyword>
<evidence type="ECO:0000259" key="2">
    <source>
        <dbReference type="PROSITE" id="PS51154"/>
    </source>
</evidence>
<name>A0ABY1S8J5_CALBS</name>
<comment type="caution">
    <text evidence="3">The sequence shown here is derived from an EMBL/GenBank/DDBJ whole genome shotgun (WGS) entry which is preliminary data.</text>
</comment>
<organism evidence="3 4">
    <name type="scientific">Caldicellulosiruptor bescii</name>
    <name type="common">Anaerocellum thermophilum</name>
    <dbReference type="NCBI Taxonomy" id="31899"/>
    <lineage>
        <taxon>Bacteria</taxon>
        <taxon>Bacillati</taxon>
        <taxon>Bacillota</taxon>
        <taxon>Bacillota incertae sedis</taxon>
        <taxon>Caldicellulosiruptorales</taxon>
        <taxon>Caldicellulosiruptoraceae</taxon>
        <taxon>Caldicellulosiruptor</taxon>
    </lineage>
</organism>
<evidence type="ECO:0000256" key="1">
    <source>
        <dbReference type="ARBA" id="ARBA00035885"/>
    </source>
</evidence>
<dbReference type="PROSITE" id="PS51154">
    <property type="entry name" value="MACRO"/>
    <property type="match status" value="1"/>
</dbReference>
<dbReference type="PANTHER" id="PTHR12521:SF0">
    <property type="entry name" value="ADP-RIBOSE GLYCOHYDROLASE OARD1"/>
    <property type="match status" value="1"/>
</dbReference>
<reference evidence="3 4" key="1">
    <citation type="submission" date="2017-05" db="EMBL/GenBank/DDBJ databases">
        <authorList>
            <person name="Varghese N."/>
            <person name="Submissions S."/>
        </authorList>
    </citation>
    <scope>NUCLEOTIDE SEQUENCE [LARGE SCALE GENOMIC DNA]</scope>
    <source>
        <strain evidence="3 4">MACB1020</strain>
    </source>
</reference>
<dbReference type="Proteomes" id="UP000196803">
    <property type="component" value="Unassembled WGS sequence"/>
</dbReference>
<dbReference type="GeneID" id="31774141"/>